<accession>A0A495J255</accession>
<evidence type="ECO:0008006" key="4">
    <source>
        <dbReference type="Google" id="ProtNLM"/>
    </source>
</evidence>
<keyword evidence="3" id="KW-1185">Reference proteome</keyword>
<name>A0A495J255_9SPHI</name>
<dbReference type="RefSeq" id="WP_121198003.1">
    <property type="nucleotide sequence ID" value="NZ_RBKU01000001.1"/>
</dbReference>
<gene>
    <name evidence="2" type="ORF">BDD43_2581</name>
</gene>
<proteinExistence type="predicted"/>
<keyword evidence="1" id="KW-0732">Signal</keyword>
<dbReference type="AlphaFoldDB" id="A0A495J255"/>
<dbReference type="OrthoDB" id="673795at2"/>
<dbReference type="Proteomes" id="UP000268007">
    <property type="component" value="Unassembled WGS sequence"/>
</dbReference>
<evidence type="ECO:0000313" key="2">
    <source>
        <dbReference type="EMBL" id="RKR82404.1"/>
    </source>
</evidence>
<protein>
    <recommendedName>
        <fullName evidence="4">TerB family tellurite resistance protein</fullName>
    </recommendedName>
</protein>
<reference evidence="2 3" key="1">
    <citation type="submission" date="2018-10" db="EMBL/GenBank/DDBJ databases">
        <title>Genomic Encyclopedia of Archaeal and Bacterial Type Strains, Phase II (KMG-II): from individual species to whole genera.</title>
        <authorList>
            <person name="Goeker M."/>
        </authorList>
    </citation>
    <scope>NUCLEOTIDE SEQUENCE [LARGE SCALE GENOMIC DNA]</scope>
    <source>
        <strain evidence="2 3">DSM 18602</strain>
    </source>
</reference>
<evidence type="ECO:0000256" key="1">
    <source>
        <dbReference type="SAM" id="SignalP"/>
    </source>
</evidence>
<feature type="signal peptide" evidence="1">
    <location>
        <begin position="1"/>
        <end position="25"/>
    </location>
</feature>
<evidence type="ECO:0000313" key="3">
    <source>
        <dbReference type="Proteomes" id="UP000268007"/>
    </source>
</evidence>
<dbReference type="EMBL" id="RBKU01000001">
    <property type="protein sequence ID" value="RKR82404.1"/>
    <property type="molecule type" value="Genomic_DNA"/>
</dbReference>
<comment type="caution">
    <text evidence="2">The sequence shown here is derived from an EMBL/GenBank/DDBJ whole genome shotgun (WGS) entry which is preliminary data.</text>
</comment>
<sequence length="215" mass="24656">MRSIKKCGYCFCVLALVCCSSVSRAQTFAEWFKQTSTQKKYLLQQIAALQLYTGFLEKGYTIAKSGLGTIKDITSGEFDLHSLYISSLKRVNPVIRNDKRVDGILSMQTELLKRFNELDGLDILPADNQSYISSVRQAITDLCRKDLDELELIITSGKLEMTDDERLQRLGKVYESTLDKYAFTQQFTADVTLLVIQVRQQQNDTQSLRRYYENN</sequence>
<organism evidence="2 3">
    <name type="scientific">Mucilaginibacter gracilis</name>
    <dbReference type="NCBI Taxonomy" id="423350"/>
    <lineage>
        <taxon>Bacteria</taxon>
        <taxon>Pseudomonadati</taxon>
        <taxon>Bacteroidota</taxon>
        <taxon>Sphingobacteriia</taxon>
        <taxon>Sphingobacteriales</taxon>
        <taxon>Sphingobacteriaceae</taxon>
        <taxon>Mucilaginibacter</taxon>
    </lineage>
</organism>
<feature type="chain" id="PRO_5019743631" description="TerB family tellurite resistance protein" evidence="1">
    <location>
        <begin position="26"/>
        <end position="215"/>
    </location>
</feature>